<evidence type="ECO:0000313" key="3">
    <source>
        <dbReference type="Proteomes" id="UP000270034"/>
    </source>
</evidence>
<name>A0A2Z5ZKH3_9PROT</name>
<reference evidence="2 3" key="1">
    <citation type="submission" date="2018-02" db="EMBL/GenBank/DDBJ databases">
        <title>Acetobacter orientalis genome.</title>
        <authorList>
            <person name="Nakashima N."/>
            <person name="Tamura T."/>
        </authorList>
    </citation>
    <scope>NUCLEOTIDE SEQUENCE [LARGE SCALE GENOMIC DNA]</scope>
    <source>
        <strain evidence="2 3">FAN1</strain>
    </source>
</reference>
<organism evidence="2 3">
    <name type="scientific">Acetobacter orientalis</name>
    <dbReference type="NCBI Taxonomy" id="146474"/>
    <lineage>
        <taxon>Bacteria</taxon>
        <taxon>Pseudomonadati</taxon>
        <taxon>Pseudomonadota</taxon>
        <taxon>Alphaproteobacteria</taxon>
        <taxon>Acetobacterales</taxon>
        <taxon>Acetobacteraceae</taxon>
        <taxon>Acetobacter</taxon>
    </lineage>
</organism>
<dbReference type="EMBL" id="AP018515">
    <property type="protein sequence ID" value="BBC81128.1"/>
    <property type="molecule type" value="Genomic_DNA"/>
</dbReference>
<sequence>MPTWVADFFTDRNLNHQQKLQKQDSHSHMSDNVFRDKGGKNDIQRKIRKNYILHSK</sequence>
<accession>A0A2Z5ZKH3</accession>
<feature type="region of interest" description="Disordered" evidence="1">
    <location>
        <begin position="18"/>
        <end position="41"/>
    </location>
</feature>
<proteinExistence type="predicted"/>
<dbReference type="Proteomes" id="UP000270034">
    <property type="component" value="Chromosome"/>
</dbReference>
<evidence type="ECO:0000256" key="1">
    <source>
        <dbReference type="SAM" id="MobiDB-lite"/>
    </source>
</evidence>
<protein>
    <submittedName>
        <fullName evidence="2">Protein Shroom3</fullName>
    </submittedName>
</protein>
<dbReference type="AlphaFoldDB" id="A0A2Z5ZKH3"/>
<feature type="compositionally biased region" description="Basic and acidic residues" evidence="1">
    <location>
        <begin position="21"/>
        <end position="41"/>
    </location>
</feature>
<gene>
    <name evidence="2" type="ORF">AcetOrient_orf04231</name>
</gene>
<evidence type="ECO:0000313" key="2">
    <source>
        <dbReference type="EMBL" id="BBC81128.1"/>
    </source>
</evidence>
<dbReference type="KEGG" id="aot:AcetOri_orf04231"/>